<sequence>MVLERTRALFTELLQLSQRLRVISRPSGQVLPGPSVEEIRQRLLARVEQQTRLEGAPRGSLQERQLEQCRYVLATFADELLVNTPWYGRDAWREGLLEDVLFGTHHAGERIFEDVQRLLRDRDPTQAEMADVYLLALALGFQGRYRDHGEEALLHELQRQLFVLAHQRQPEPDAPSRRLMPQAYAHTLDERTDRRLAPRWPWAAAIGATLLVFVSSTFITRAVRAPETPRPTLQETRP</sequence>
<dbReference type="InterPro" id="IPR017732">
    <property type="entry name" value="T4/T6SS_DotU"/>
</dbReference>
<dbReference type="InterPro" id="IPR038522">
    <property type="entry name" value="T4/T6SS_DotU_sf"/>
</dbReference>
<dbReference type="Proteomes" id="UP000217289">
    <property type="component" value="Chromosome"/>
</dbReference>
<evidence type="ECO:0000259" key="1">
    <source>
        <dbReference type="Pfam" id="PF09850"/>
    </source>
</evidence>
<dbReference type="PANTHER" id="PTHR38033:SF1">
    <property type="entry name" value="DOTU FAMILY TYPE IV_VI SECRETION SYSTEM PROTEIN"/>
    <property type="match status" value="1"/>
</dbReference>
<evidence type="ECO:0000313" key="2">
    <source>
        <dbReference type="EMBL" id="ATB28912.1"/>
    </source>
</evidence>
<evidence type="ECO:0000313" key="3">
    <source>
        <dbReference type="Proteomes" id="UP000217289"/>
    </source>
</evidence>
<dbReference type="Gene3D" id="1.25.40.590">
    <property type="entry name" value="Type IV / VI secretion system, DotU"/>
    <property type="match status" value="1"/>
</dbReference>
<dbReference type="Pfam" id="PF09850">
    <property type="entry name" value="DotU"/>
    <property type="match status" value="1"/>
</dbReference>
<dbReference type="EMBL" id="CP022163">
    <property type="protein sequence ID" value="ATB28912.1"/>
    <property type="molecule type" value="Genomic_DNA"/>
</dbReference>
<dbReference type="NCBIfam" id="TIGR03349">
    <property type="entry name" value="IV_VI_DotU"/>
    <property type="match status" value="1"/>
</dbReference>
<accession>A0A250ICL0</accession>
<dbReference type="PANTHER" id="PTHR38033">
    <property type="entry name" value="MEMBRANE PROTEIN-RELATED"/>
    <property type="match status" value="1"/>
</dbReference>
<organism evidence="2 3">
    <name type="scientific">Melittangium boletus DSM 14713</name>
    <dbReference type="NCBI Taxonomy" id="1294270"/>
    <lineage>
        <taxon>Bacteria</taxon>
        <taxon>Pseudomonadati</taxon>
        <taxon>Myxococcota</taxon>
        <taxon>Myxococcia</taxon>
        <taxon>Myxococcales</taxon>
        <taxon>Cystobacterineae</taxon>
        <taxon>Archangiaceae</taxon>
        <taxon>Melittangium</taxon>
    </lineage>
</organism>
<proteinExistence type="predicted"/>
<dbReference type="AlphaFoldDB" id="A0A250ICL0"/>
<reference evidence="2 3" key="1">
    <citation type="submission" date="2017-06" db="EMBL/GenBank/DDBJ databases">
        <authorList>
            <person name="Kim H.J."/>
            <person name="Triplett B.A."/>
        </authorList>
    </citation>
    <scope>NUCLEOTIDE SEQUENCE [LARGE SCALE GENOMIC DNA]</scope>
    <source>
        <strain evidence="2 3">DSM 14713</strain>
    </source>
</reference>
<feature type="domain" description="Type IV / VI secretion system DotU" evidence="1">
    <location>
        <begin position="8"/>
        <end position="214"/>
    </location>
</feature>
<name>A0A250ICL0_9BACT</name>
<dbReference type="KEGG" id="mbd:MEBOL_002361"/>
<keyword evidence="3" id="KW-1185">Reference proteome</keyword>
<gene>
    <name evidence="2" type="ORF">MEBOL_002361</name>
</gene>
<protein>
    <recommendedName>
        <fullName evidence="1">Type IV / VI secretion system DotU domain-containing protein</fullName>
    </recommendedName>
</protein>